<accession>A0A4Y9ZDF2</accession>
<protein>
    <submittedName>
        <fullName evidence="1">Uncharacterized protein</fullName>
    </submittedName>
</protein>
<reference evidence="1 2" key="1">
    <citation type="submission" date="2019-02" db="EMBL/GenBank/DDBJ databases">
        <title>Genome sequencing of the rare red list fungi Dentipellis fragilis.</title>
        <authorList>
            <person name="Buettner E."/>
            <person name="Kellner H."/>
        </authorList>
    </citation>
    <scope>NUCLEOTIDE SEQUENCE [LARGE SCALE GENOMIC DNA]</scope>
    <source>
        <strain evidence="1 2">DSM 105465</strain>
    </source>
</reference>
<sequence>MHPFHLVLQHLCSHACPQSFPTPFRPSAFDIINQYPSILAAAIAPPSTAMQSPEDIHLVRARMSPDHLCHAFNSSLAFIKQGSIHIHSDTGFRRLDAPRSGLAPCSTDPVGICGAFGVHLAPSSYLL</sequence>
<dbReference type="Proteomes" id="UP000298327">
    <property type="component" value="Unassembled WGS sequence"/>
</dbReference>
<dbReference type="EMBL" id="SEOQ01000005">
    <property type="protein sequence ID" value="TFY72795.1"/>
    <property type="molecule type" value="Genomic_DNA"/>
</dbReference>
<comment type="caution">
    <text evidence="1">The sequence shown here is derived from an EMBL/GenBank/DDBJ whole genome shotgun (WGS) entry which is preliminary data.</text>
</comment>
<dbReference type="AlphaFoldDB" id="A0A4Y9ZDF2"/>
<evidence type="ECO:0000313" key="1">
    <source>
        <dbReference type="EMBL" id="TFY72795.1"/>
    </source>
</evidence>
<keyword evidence="2" id="KW-1185">Reference proteome</keyword>
<organism evidence="1 2">
    <name type="scientific">Dentipellis fragilis</name>
    <dbReference type="NCBI Taxonomy" id="205917"/>
    <lineage>
        <taxon>Eukaryota</taxon>
        <taxon>Fungi</taxon>
        <taxon>Dikarya</taxon>
        <taxon>Basidiomycota</taxon>
        <taxon>Agaricomycotina</taxon>
        <taxon>Agaricomycetes</taxon>
        <taxon>Russulales</taxon>
        <taxon>Hericiaceae</taxon>
        <taxon>Dentipellis</taxon>
    </lineage>
</organism>
<proteinExistence type="predicted"/>
<evidence type="ECO:0000313" key="2">
    <source>
        <dbReference type="Proteomes" id="UP000298327"/>
    </source>
</evidence>
<gene>
    <name evidence="1" type="ORF">EVG20_g232</name>
</gene>
<dbReference type="OrthoDB" id="10613832at2759"/>
<name>A0A4Y9ZDF2_9AGAM</name>